<name>A0AAU9FTJ9_DROMD</name>
<reference evidence="2 3" key="1">
    <citation type="submission" date="2024-02" db="EMBL/GenBank/DDBJ databases">
        <title>A chromosome-level genome assembly of Drosophila madeirensis, a fruit fly species endemic to Madeira island.</title>
        <authorList>
            <person name="Tomihara K."/>
            <person name="Llopart A."/>
            <person name="Yamamoto D."/>
        </authorList>
    </citation>
    <scope>NUCLEOTIDE SEQUENCE [LARGE SCALE GENOMIC DNA]</scope>
    <source>
        <strain evidence="2 3">RF1</strain>
    </source>
</reference>
<protein>
    <submittedName>
        <fullName evidence="2">Uncharacterized protein</fullName>
    </submittedName>
</protein>
<evidence type="ECO:0000313" key="3">
    <source>
        <dbReference type="Proteomes" id="UP001500889"/>
    </source>
</evidence>
<keyword evidence="3" id="KW-1185">Reference proteome</keyword>
<feature type="compositionally biased region" description="Polar residues" evidence="1">
    <location>
        <begin position="56"/>
        <end position="68"/>
    </location>
</feature>
<dbReference type="Proteomes" id="UP001500889">
    <property type="component" value="Chromosome J"/>
</dbReference>
<dbReference type="EMBL" id="AP029265">
    <property type="protein sequence ID" value="BFF98964.1"/>
    <property type="molecule type" value="Genomic_DNA"/>
</dbReference>
<gene>
    <name evidence="2" type="ORF">DMAD_06983</name>
</gene>
<dbReference type="PROSITE" id="PS51257">
    <property type="entry name" value="PROKAR_LIPOPROTEIN"/>
    <property type="match status" value="1"/>
</dbReference>
<evidence type="ECO:0000256" key="1">
    <source>
        <dbReference type="SAM" id="MobiDB-lite"/>
    </source>
</evidence>
<accession>A0AAU9FTJ9</accession>
<organism evidence="2 3">
    <name type="scientific">Drosophila madeirensis</name>
    <name type="common">Fruit fly</name>
    <dbReference type="NCBI Taxonomy" id="30013"/>
    <lineage>
        <taxon>Eukaryota</taxon>
        <taxon>Metazoa</taxon>
        <taxon>Ecdysozoa</taxon>
        <taxon>Arthropoda</taxon>
        <taxon>Hexapoda</taxon>
        <taxon>Insecta</taxon>
        <taxon>Pterygota</taxon>
        <taxon>Neoptera</taxon>
        <taxon>Endopterygota</taxon>
        <taxon>Diptera</taxon>
        <taxon>Brachycera</taxon>
        <taxon>Muscomorpha</taxon>
        <taxon>Ephydroidea</taxon>
        <taxon>Drosophilidae</taxon>
        <taxon>Drosophila</taxon>
        <taxon>Sophophora</taxon>
    </lineage>
</organism>
<dbReference type="AlphaFoldDB" id="A0AAU9FTJ9"/>
<proteinExistence type="predicted"/>
<evidence type="ECO:0000313" key="2">
    <source>
        <dbReference type="EMBL" id="BFF98964.1"/>
    </source>
</evidence>
<feature type="region of interest" description="Disordered" evidence="1">
    <location>
        <begin position="40"/>
        <end position="68"/>
    </location>
</feature>
<sequence length="68" mass="7742">MQFKIKVEVPPLETERFVWIYTLLSAAACLEFTHPQQRLEGRQAGSRSAPPAMSHLIQQTMCQKIPTT</sequence>